<keyword evidence="3" id="KW-0804">Transcription</keyword>
<dbReference type="RefSeq" id="WP_137642445.1">
    <property type="nucleotide sequence ID" value="NZ_BJEA01000008.1"/>
</dbReference>
<dbReference type="PANTHER" id="PTHR30146:SF109">
    <property type="entry name" value="HTH-TYPE TRANSCRIPTIONAL REGULATOR GALS"/>
    <property type="match status" value="1"/>
</dbReference>
<evidence type="ECO:0000259" key="4">
    <source>
        <dbReference type="PROSITE" id="PS50949"/>
    </source>
</evidence>
<accession>A0ABV5WSD5</accession>
<organism evidence="5 6">
    <name type="scientific">Lactiplantibacillus modestisalitolerans</name>
    <dbReference type="NCBI Taxonomy" id="1457219"/>
    <lineage>
        <taxon>Bacteria</taxon>
        <taxon>Bacillati</taxon>
        <taxon>Bacillota</taxon>
        <taxon>Bacilli</taxon>
        <taxon>Lactobacillales</taxon>
        <taxon>Lactobacillaceae</taxon>
        <taxon>Lactiplantibacillus</taxon>
    </lineage>
</organism>
<dbReference type="Gene3D" id="3.40.50.2300">
    <property type="match status" value="2"/>
</dbReference>
<dbReference type="InterPro" id="IPR036388">
    <property type="entry name" value="WH-like_DNA-bd_sf"/>
</dbReference>
<name>A0ABV5WSD5_9LACO</name>
<dbReference type="Proteomes" id="UP001589691">
    <property type="component" value="Unassembled WGS sequence"/>
</dbReference>
<evidence type="ECO:0000313" key="5">
    <source>
        <dbReference type="EMBL" id="MFB9769067.1"/>
    </source>
</evidence>
<feature type="domain" description="HTH gntR-type" evidence="4">
    <location>
        <begin position="1"/>
        <end position="69"/>
    </location>
</feature>
<evidence type="ECO:0000256" key="3">
    <source>
        <dbReference type="ARBA" id="ARBA00023163"/>
    </source>
</evidence>
<dbReference type="EMBL" id="JBHLZY010000009">
    <property type="protein sequence ID" value="MFB9769067.1"/>
    <property type="molecule type" value="Genomic_DNA"/>
</dbReference>
<keyword evidence="2 5" id="KW-0238">DNA-binding</keyword>
<evidence type="ECO:0000256" key="2">
    <source>
        <dbReference type="ARBA" id="ARBA00023125"/>
    </source>
</evidence>
<dbReference type="InterPro" id="IPR036390">
    <property type="entry name" value="WH_DNA-bd_sf"/>
</dbReference>
<dbReference type="PRINTS" id="PR00035">
    <property type="entry name" value="HTHGNTR"/>
</dbReference>
<dbReference type="GO" id="GO:0003677">
    <property type="term" value="F:DNA binding"/>
    <property type="evidence" value="ECO:0007669"/>
    <property type="project" value="UniProtKB-KW"/>
</dbReference>
<evidence type="ECO:0000313" key="6">
    <source>
        <dbReference type="Proteomes" id="UP001589691"/>
    </source>
</evidence>
<dbReference type="CDD" id="cd06267">
    <property type="entry name" value="PBP1_LacI_sugar_binding-like"/>
    <property type="match status" value="1"/>
</dbReference>
<sequence length="355" mass="38885">MVKYANIYQDLRLAILRGEYAPNDRLPSENAVALKYGVSRITSKRALNELAAADLVYRVRGGGTYVKPHRSTTQRKLLLVLPFTDTTAFGNYRGGIDQTLKGTTWQLQLMANETFLQQDPTTLVHAVAGVIYYPQNLATELPLLMALHAQRLPLVVLDKRPAALAVPSVISDNVAGGRLACQHLQQLGHRRIAFLAETPFWQTFTGTVSDRFMGYFNQLQENPTDPHLALRWAQALQADVDVVRLQAYLKAQQITALIAENDVVALRIMRQLKAVDAAALQSLAIVGFDNLPAAAAETPALTTVVQDFNALGAQAVEALLDQINNPTKICAQQTVAGVKLMVRASTQAVRVPTHS</sequence>
<gene>
    <name evidence="5" type="ORF">ACFFLI_04150</name>
</gene>
<reference evidence="5 6" key="1">
    <citation type="submission" date="2024-09" db="EMBL/GenBank/DDBJ databases">
        <authorList>
            <person name="Sun Q."/>
            <person name="Mori K."/>
        </authorList>
    </citation>
    <scope>NUCLEOTIDE SEQUENCE [LARGE SCALE GENOMIC DNA]</scope>
    <source>
        <strain evidence="5 6">TBRC 4576</strain>
    </source>
</reference>
<dbReference type="InterPro" id="IPR028082">
    <property type="entry name" value="Peripla_BP_I"/>
</dbReference>
<dbReference type="SMART" id="SM00345">
    <property type="entry name" value="HTH_GNTR"/>
    <property type="match status" value="1"/>
</dbReference>
<dbReference type="PROSITE" id="PS50949">
    <property type="entry name" value="HTH_GNTR"/>
    <property type="match status" value="1"/>
</dbReference>
<keyword evidence="1" id="KW-0805">Transcription regulation</keyword>
<dbReference type="PANTHER" id="PTHR30146">
    <property type="entry name" value="LACI-RELATED TRANSCRIPTIONAL REPRESSOR"/>
    <property type="match status" value="1"/>
</dbReference>
<dbReference type="Gene3D" id="1.10.10.10">
    <property type="entry name" value="Winged helix-like DNA-binding domain superfamily/Winged helix DNA-binding domain"/>
    <property type="match status" value="1"/>
</dbReference>
<dbReference type="CDD" id="cd07377">
    <property type="entry name" value="WHTH_GntR"/>
    <property type="match status" value="1"/>
</dbReference>
<dbReference type="InterPro" id="IPR000524">
    <property type="entry name" value="Tscrpt_reg_HTH_GntR"/>
</dbReference>
<keyword evidence="6" id="KW-1185">Reference proteome</keyword>
<dbReference type="Pfam" id="PF00392">
    <property type="entry name" value="GntR"/>
    <property type="match status" value="1"/>
</dbReference>
<protein>
    <submittedName>
        <fullName evidence="5">LacI family DNA-binding transcriptional regulator</fullName>
    </submittedName>
</protein>
<dbReference type="InterPro" id="IPR046335">
    <property type="entry name" value="LacI/GalR-like_sensor"/>
</dbReference>
<comment type="caution">
    <text evidence="5">The sequence shown here is derived from an EMBL/GenBank/DDBJ whole genome shotgun (WGS) entry which is preliminary data.</text>
</comment>
<dbReference type="SUPFAM" id="SSF46785">
    <property type="entry name" value="Winged helix' DNA-binding domain"/>
    <property type="match status" value="1"/>
</dbReference>
<dbReference type="SUPFAM" id="SSF53822">
    <property type="entry name" value="Periplasmic binding protein-like I"/>
    <property type="match status" value="1"/>
</dbReference>
<proteinExistence type="predicted"/>
<evidence type="ECO:0000256" key="1">
    <source>
        <dbReference type="ARBA" id="ARBA00023015"/>
    </source>
</evidence>
<dbReference type="Pfam" id="PF13377">
    <property type="entry name" value="Peripla_BP_3"/>
    <property type="match status" value="1"/>
</dbReference>